<feature type="transmembrane region" description="Helical" evidence="1">
    <location>
        <begin position="230"/>
        <end position="250"/>
    </location>
</feature>
<feature type="transmembrane region" description="Helical" evidence="1">
    <location>
        <begin position="434"/>
        <end position="453"/>
    </location>
</feature>
<feature type="transmembrane region" description="Helical" evidence="1">
    <location>
        <begin position="271"/>
        <end position="291"/>
    </location>
</feature>
<reference evidence="2 3" key="1">
    <citation type="submission" date="2018-11" db="EMBL/GenBank/DDBJ databases">
        <title>Sequencing the genomes of 1000 actinobacteria strains.</title>
        <authorList>
            <person name="Klenk H.-P."/>
        </authorList>
    </citation>
    <scope>NUCLEOTIDE SEQUENCE [LARGE SCALE GENOMIC DNA]</scope>
    <source>
        <strain evidence="2 3">DSM 44254</strain>
    </source>
</reference>
<evidence type="ECO:0000256" key="1">
    <source>
        <dbReference type="SAM" id="Phobius"/>
    </source>
</evidence>
<proteinExistence type="predicted"/>
<dbReference type="EMBL" id="RJKE01000001">
    <property type="protein sequence ID" value="ROO85995.1"/>
    <property type="molecule type" value="Genomic_DNA"/>
</dbReference>
<dbReference type="RefSeq" id="WP_148085991.1">
    <property type="nucleotide sequence ID" value="NZ_RJKE01000001.1"/>
</dbReference>
<keyword evidence="3" id="KW-1185">Reference proteome</keyword>
<dbReference type="Proteomes" id="UP000272400">
    <property type="component" value="Unassembled WGS sequence"/>
</dbReference>
<feature type="transmembrane region" description="Helical" evidence="1">
    <location>
        <begin position="112"/>
        <end position="130"/>
    </location>
</feature>
<name>A0A3N1CXM2_9ACTN</name>
<keyword evidence="1" id="KW-0472">Membrane</keyword>
<protein>
    <submittedName>
        <fullName evidence="2">Uncharacterized protein</fullName>
    </submittedName>
</protein>
<evidence type="ECO:0000313" key="3">
    <source>
        <dbReference type="Proteomes" id="UP000272400"/>
    </source>
</evidence>
<feature type="transmembrane region" description="Helical" evidence="1">
    <location>
        <begin position="164"/>
        <end position="180"/>
    </location>
</feature>
<keyword evidence="1" id="KW-0812">Transmembrane</keyword>
<dbReference type="OrthoDB" id="5644717at2"/>
<feature type="transmembrane region" description="Helical" evidence="1">
    <location>
        <begin position="7"/>
        <end position="28"/>
    </location>
</feature>
<feature type="transmembrane region" description="Helical" evidence="1">
    <location>
        <begin position="373"/>
        <end position="397"/>
    </location>
</feature>
<accession>A0A3N1CXM2</accession>
<organism evidence="2 3">
    <name type="scientific">Actinocorallia herbida</name>
    <dbReference type="NCBI Taxonomy" id="58109"/>
    <lineage>
        <taxon>Bacteria</taxon>
        <taxon>Bacillati</taxon>
        <taxon>Actinomycetota</taxon>
        <taxon>Actinomycetes</taxon>
        <taxon>Streptosporangiales</taxon>
        <taxon>Thermomonosporaceae</taxon>
        <taxon>Actinocorallia</taxon>
    </lineage>
</organism>
<feature type="transmembrane region" description="Helical" evidence="1">
    <location>
        <begin position="192"/>
        <end position="210"/>
    </location>
</feature>
<feature type="transmembrane region" description="Helical" evidence="1">
    <location>
        <begin position="344"/>
        <end position="367"/>
    </location>
</feature>
<comment type="caution">
    <text evidence="2">The sequence shown here is derived from an EMBL/GenBank/DDBJ whole genome shotgun (WGS) entry which is preliminary data.</text>
</comment>
<feature type="transmembrane region" description="Helical" evidence="1">
    <location>
        <begin position="311"/>
        <end position="332"/>
    </location>
</feature>
<evidence type="ECO:0000313" key="2">
    <source>
        <dbReference type="EMBL" id="ROO85995.1"/>
    </source>
</evidence>
<sequence length="454" mass="46819">MREAARGAGAGVVGGLVFGGCMASYGALPTVASLVRTDEPAVGLVLHLAIAAAVGAGFGVVAARVDGSELFFWGLAYGAFWWYLGPLTLLPLLTGGEVAWTLPAARSLLPSLFGHLAFGAVTALAFGLLARPDPRAHLRPGPLVRGLVAGLAAALVLLPATNLLLVGALAGLGYPLLFSGRREGTGPAVVRGVGYGFVWWVVAALTLPPLLRGEGLDWSAGAVVDAVGELPGQVLLGAGIALVFSWLGLLSRAFLVDDVRALHDEGSGARGLQATLSGIVAGLVGGTVFAFAWAQTGSLSQVAGLVGGEGIVLAVVVHLVVAQLIGVSYALLFRRRAFDLASGLGWGLSYGLLWWFLGALTLLPALLDQPLRWNAAAMALAFPALVGHLVYGAALGVTQQWLENRANPWWLTRGEAEARRVEARRDQTLSAAPALWLLSALLATAVPVLTSAVP</sequence>
<dbReference type="PROSITE" id="PS51257">
    <property type="entry name" value="PROKAR_LIPOPROTEIN"/>
    <property type="match status" value="1"/>
</dbReference>
<dbReference type="AlphaFoldDB" id="A0A3N1CXM2"/>
<feature type="transmembrane region" description="Helical" evidence="1">
    <location>
        <begin position="40"/>
        <end position="63"/>
    </location>
</feature>
<keyword evidence="1" id="KW-1133">Transmembrane helix</keyword>
<feature type="transmembrane region" description="Helical" evidence="1">
    <location>
        <begin position="70"/>
        <end position="92"/>
    </location>
</feature>
<gene>
    <name evidence="2" type="ORF">EDD29_3552</name>
</gene>
<feature type="transmembrane region" description="Helical" evidence="1">
    <location>
        <begin position="142"/>
        <end position="158"/>
    </location>
</feature>